<sequence length="189" mass="21268">MQTTATEEATVLVVDDERDVAELYSAWLDTAHDVRSANGGREALGLVDGVDVVFLDRQMPEMSGDEVLAEIERRGVDCRVVMVTAVTPDFDIVEMPFDDYLTKPVDRTDLLETVETMRTRDSYDEQVQEYFAMASKKATLEAEKNPVELDAHEEYREVSERVETLREAANAAATEIDDFESAFRDFPSG</sequence>
<gene>
    <name evidence="5" type="ORF">NDI86_15505</name>
</gene>
<dbReference type="CDD" id="cd00156">
    <property type="entry name" value="REC"/>
    <property type="match status" value="1"/>
</dbReference>
<dbReference type="Pfam" id="PF08663">
    <property type="entry name" value="HalX"/>
    <property type="match status" value="1"/>
</dbReference>
<protein>
    <submittedName>
        <fullName evidence="5">HalX domain-containing protein</fullName>
    </submittedName>
</protein>
<proteinExistence type="predicted"/>
<dbReference type="EMBL" id="JAMQOS010000005">
    <property type="protein sequence ID" value="MDS0283532.1"/>
    <property type="molecule type" value="Genomic_DNA"/>
</dbReference>
<comment type="caution">
    <text evidence="5">The sequence shown here is derived from an EMBL/GenBank/DDBJ whole genome shotgun (WGS) entry which is preliminary data.</text>
</comment>
<feature type="domain" description="Response regulatory" evidence="4">
    <location>
        <begin position="10"/>
        <end position="118"/>
    </location>
</feature>
<accession>A0ABU2FTB8</accession>
<dbReference type="SUPFAM" id="SSF52172">
    <property type="entry name" value="CheY-like"/>
    <property type="match status" value="1"/>
</dbReference>
<dbReference type="InterPro" id="IPR013971">
    <property type="entry name" value="HalX_domain"/>
</dbReference>
<feature type="modified residue" description="4-aspartylphosphate" evidence="2">
    <location>
        <position position="56"/>
    </location>
</feature>
<dbReference type="InterPro" id="IPR050595">
    <property type="entry name" value="Bact_response_regulator"/>
</dbReference>
<dbReference type="PANTHER" id="PTHR44591:SF3">
    <property type="entry name" value="RESPONSE REGULATORY DOMAIN-CONTAINING PROTEIN"/>
    <property type="match status" value="1"/>
</dbReference>
<keyword evidence="3" id="KW-0175">Coiled coil</keyword>
<feature type="coiled-coil region" evidence="3">
    <location>
        <begin position="155"/>
        <end position="182"/>
    </location>
</feature>
<keyword evidence="6" id="KW-1185">Reference proteome</keyword>
<evidence type="ECO:0000259" key="4">
    <source>
        <dbReference type="PROSITE" id="PS50110"/>
    </source>
</evidence>
<dbReference type="Gene3D" id="3.40.50.2300">
    <property type="match status" value="1"/>
</dbReference>
<dbReference type="Pfam" id="PF00072">
    <property type="entry name" value="Response_reg"/>
    <property type="match status" value="1"/>
</dbReference>
<dbReference type="PANTHER" id="PTHR44591">
    <property type="entry name" value="STRESS RESPONSE REGULATOR PROTEIN 1"/>
    <property type="match status" value="1"/>
</dbReference>
<organism evidence="5 6">
    <name type="scientific">Haloarcula onubensis</name>
    <dbReference type="NCBI Taxonomy" id="2950539"/>
    <lineage>
        <taxon>Archaea</taxon>
        <taxon>Methanobacteriati</taxon>
        <taxon>Methanobacteriota</taxon>
        <taxon>Stenosarchaea group</taxon>
        <taxon>Halobacteria</taxon>
        <taxon>Halobacteriales</taxon>
        <taxon>Haloarculaceae</taxon>
        <taxon>Haloarcula</taxon>
    </lineage>
</organism>
<dbReference type="PROSITE" id="PS50110">
    <property type="entry name" value="RESPONSE_REGULATORY"/>
    <property type="match status" value="1"/>
</dbReference>
<evidence type="ECO:0000256" key="1">
    <source>
        <dbReference type="ARBA" id="ARBA00022553"/>
    </source>
</evidence>
<dbReference type="Proteomes" id="UP001268864">
    <property type="component" value="Unassembled WGS sequence"/>
</dbReference>
<dbReference type="InterPro" id="IPR011006">
    <property type="entry name" value="CheY-like_superfamily"/>
</dbReference>
<evidence type="ECO:0000313" key="5">
    <source>
        <dbReference type="EMBL" id="MDS0283532.1"/>
    </source>
</evidence>
<reference evidence="5 6" key="1">
    <citation type="submission" date="2022-06" db="EMBL/GenBank/DDBJ databases">
        <title>Halomicroarcula sp. a new haloarchaeum isolate from saline soil.</title>
        <authorList>
            <person name="Strakova D."/>
            <person name="Galisteo C."/>
            <person name="Sanchez-Porro C."/>
            <person name="Ventosa A."/>
        </authorList>
    </citation>
    <scope>NUCLEOTIDE SEQUENCE [LARGE SCALE GENOMIC DNA]</scope>
    <source>
        <strain evidence="5 6">S3CR25-11</strain>
    </source>
</reference>
<evidence type="ECO:0000313" key="6">
    <source>
        <dbReference type="Proteomes" id="UP001268864"/>
    </source>
</evidence>
<dbReference type="InterPro" id="IPR001789">
    <property type="entry name" value="Sig_transdc_resp-reg_receiver"/>
</dbReference>
<evidence type="ECO:0000256" key="3">
    <source>
        <dbReference type="SAM" id="Coils"/>
    </source>
</evidence>
<name>A0ABU2FTB8_9EURY</name>
<keyword evidence="1 2" id="KW-0597">Phosphoprotein</keyword>
<dbReference type="RefSeq" id="WP_310901363.1">
    <property type="nucleotide sequence ID" value="NZ_JAMQOS010000005.1"/>
</dbReference>
<evidence type="ECO:0000256" key="2">
    <source>
        <dbReference type="PROSITE-ProRule" id="PRU00169"/>
    </source>
</evidence>
<dbReference type="SMART" id="SM00448">
    <property type="entry name" value="REC"/>
    <property type="match status" value="1"/>
</dbReference>